<evidence type="ECO:0000313" key="4">
    <source>
        <dbReference type="Proteomes" id="UP000265520"/>
    </source>
</evidence>
<sequence>MAAVFWALALASLCYPLASINAQSHAAAPSKLPIATSPSVAKQQPVVAATSPTYNKPVT</sequence>
<name>A0A392Q450_9FABA</name>
<dbReference type="EMBL" id="LXQA010111353">
    <property type="protein sequence ID" value="MCI18682.1"/>
    <property type="molecule type" value="Genomic_DNA"/>
</dbReference>
<dbReference type="AlphaFoldDB" id="A0A392Q450"/>
<proteinExistence type="predicted"/>
<dbReference type="Proteomes" id="UP000265520">
    <property type="component" value="Unassembled WGS sequence"/>
</dbReference>
<feature type="signal peptide" evidence="2">
    <location>
        <begin position="1"/>
        <end position="22"/>
    </location>
</feature>
<keyword evidence="2" id="KW-0732">Signal</keyword>
<evidence type="ECO:0000256" key="1">
    <source>
        <dbReference type="SAM" id="MobiDB-lite"/>
    </source>
</evidence>
<protein>
    <submittedName>
        <fullName evidence="3">Uncharacterized protein</fullName>
    </submittedName>
</protein>
<comment type="caution">
    <text evidence="3">The sequence shown here is derived from an EMBL/GenBank/DDBJ whole genome shotgun (WGS) entry which is preliminary data.</text>
</comment>
<reference evidence="3 4" key="1">
    <citation type="journal article" date="2018" name="Front. Plant Sci.">
        <title>Red Clover (Trifolium pratense) and Zigzag Clover (T. medium) - A Picture of Genomic Similarities and Differences.</title>
        <authorList>
            <person name="Dluhosova J."/>
            <person name="Istvanek J."/>
            <person name="Nedelnik J."/>
            <person name="Repkova J."/>
        </authorList>
    </citation>
    <scope>NUCLEOTIDE SEQUENCE [LARGE SCALE GENOMIC DNA]</scope>
    <source>
        <strain evidence="4">cv. 10/8</strain>
        <tissue evidence="3">Leaf</tissue>
    </source>
</reference>
<feature type="chain" id="PRO_5017454571" evidence="2">
    <location>
        <begin position="23"/>
        <end position="59"/>
    </location>
</feature>
<evidence type="ECO:0000256" key="2">
    <source>
        <dbReference type="SAM" id="SignalP"/>
    </source>
</evidence>
<keyword evidence="4" id="KW-1185">Reference proteome</keyword>
<accession>A0A392Q450</accession>
<evidence type="ECO:0000313" key="3">
    <source>
        <dbReference type="EMBL" id="MCI18682.1"/>
    </source>
</evidence>
<feature type="compositionally biased region" description="Polar residues" evidence="1">
    <location>
        <begin position="50"/>
        <end position="59"/>
    </location>
</feature>
<feature type="non-terminal residue" evidence="3">
    <location>
        <position position="59"/>
    </location>
</feature>
<feature type="region of interest" description="Disordered" evidence="1">
    <location>
        <begin position="37"/>
        <end position="59"/>
    </location>
</feature>
<organism evidence="3 4">
    <name type="scientific">Trifolium medium</name>
    <dbReference type="NCBI Taxonomy" id="97028"/>
    <lineage>
        <taxon>Eukaryota</taxon>
        <taxon>Viridiplantae</taxon>
        <taxon>Streptophyta</taxon>
        <taxon>Embryophyta</taxon>
        <taxon>Tracheophyta</taxon>
        <taxon>Spermatophyta</taxon>
        <taxon>Magnoliopsida</taxon>
        <taxon>eudicotyledons</taxon>
        <taxon>Gunneridae</taxon>
        <taxon>Pentapetalae</taxon>
        <taxon>rosids</taxon>
        <taxon>fabids</taxon>
        <taxon>Fabales</taxon>
        <taxon>Fabaceae</taxon>
        <taxon>Papilionoideae</taxon>
        <taxon>50 kb inversion clade</taxon>
        <taxon>NPAAA clade</taxon>
        <taxon>Hologalegina</taxon>
        <taxon>IRL clade</taxon>
        <taxon>Trifolieae</taxon>
        <taxon>Trifolium</taxon>
    </lineage>
</organism>